<dbReference type="Pfam" id="PF07238">
    <property type="entry name" value="PilZ"/>
    <property type="match status" value="1"/>
</dbReference>
<dbReference type="SUPFAM" id="SSF141371">
    <property type="entry name" value="PilZ domain-like"/>
    <property type="match status" value="1"/>
</dbReference>
<gene>
    <name evidence="2" type="ORF">ACFQDO_18715</name>
</gene>
<feature type="domain" description="PilZ" evidence="1">
    <location>
        <begin position="91"/>
        <end position="188"/>
    </location>
</feature>
<dbReference type="InterPro" id="IPR009875">
    <property type="entry name" value="PilZ_domain"/>
</dbReference>
<sequence>MSSLVERLGPTAIISFRTNPAGVPATLVTSPGASSAQSALTYQLSGPVPVLPARAETVHCLSGAGNWSTTVREVRPDVLLLDPPPWLVRSQQRKAVRVEVSVPVTLDKGRGPVAARLVDLTAGGGGAVLEAATAPLVGAQVSVRLPTGASLVATVRSRRGHDHRLLRVVGLEWTDPDASSAHWIEREVARATRAAGRPRAQARENGG</sequence>
<keyword evidence="3" id="KW-1185">Reference proteome</keyword>
<reference evidence="3" key="1">
    <citation type="journal article" date="2019" name="Int. J. Syst. Evol. Microbiol.">
        <title>The Global Catalogue of Microorganisms (GCM) 10K type strain sequencing project: providing services to taxonomists for standard genome sequencing and annotation.</title>
        <authorList>
            <consortium name="The Broad Institute Genomics Platform"/>
            <consortium name="The Broad Institute Genome Sequencing Center for Infectious Disease"/>
            <person name="Wu L."/>
            <person name="Ma J."/>
        </authorList>
    </citation>
    <scope>NUCLEOTIDE SEQUENCE [LARGE SCALE GENOMIC DNA]</scope>
    <source>
        <strain evidence="3">KACC 14249</strain>
    </source>
</reference>
<name>A0ABW1JIE8_9ACTN</name>
<evidence type="ECO:0000313" key="3">
    <source>
        <dbReference type="Proteomes" id="UP001596189"/>
    </source>
</evidence>
<dbReference type="EMBL" id="JBHSRD010000008">
    <property type="protein sequence ID" value="MFC6009171.1"/>
    <property type="molecule type" value="Genomic_DNA"/>
</dbReference>
<accession>A0ABW1JIE8</accession>
<organism evidence="2 3">
    <name type="scientific">Angustibacter luteus</name>
    <dbReference type="NCBI Taxonomy" id="658456"/>
    <lineage>
        <taxon>Bacteria</taxon>
        <taxon>Bacillati</taxon>
        <taxon>Actinomycetota</taxon>
        <taxon>Actinomycetes</taxon>
        <taxon>Kineosporiales</taxon>
        <taxon>Kineosporiaceae</taxon>
    </lineage>
</organism>
<dbReference type="Gene3D" id="2.40.10.220">
    <property type="entry name" value="predicted glycosyltransferase like domains"/>
    <property type="match status" value="1"/>
</dbReference>
<proteinExistence type="predicted"/>
<dbReference type="Proteomes" id="UP001596189">
    <property type="component" value="Unassembled WGS sequence"/>
</dbReference>
<comment type="caution">
    <text evidence="2">The sequence shown here is derived from an EMBL/GenBank/DDBJ whole genome shotgun (WGS) entry which is preliminary data.</text>
</comment>
<evidence type="ECO:0000259" key="1">
    <source>
        <dbReference type="Pfam" id="PF07238"/>
    </source>
</evidence>
<evidence type="ECO:0000313" key="2">
    <source>
        <dbReference type="EMBL" id="MFC6009171.1"/>
    </source>
</evidence>
<protein>
    <submittedName>
        <fullName evidence="2">PilZ domain-containing protein</fullName>
    </submittedName>
</protein>
<dbReference type="RefSeq" id="WP_345717697.1">
    <property type="nucleotide sequence ID" value="NZ_BAABFP010000007.1"/>
</dbReference>